<keyword evidence="4" id="KW-0418">Kinase</keyword>
<organism evidence="11 12">
    <name type="scientific">Halolamina salifodinae</name>
    <dbReference type="NCBI Taxonomy" id="1202767"/>
    <lineage>
        <taxon>Archaea</taxon>
        <taxon>Methanobacteriati</taxon>
        <taxon>Methanobacteriota</taxon>
        <taxon>Stenosarchaea group</taxon>
        <taxon>Halobacteria</taxon>
        <taxon>Halobacteriales</taxon>
        <taxon>Haloferacaceae</taxon>
    </lineage>
</organism>
<dbReference type="AlphaFoldDB" id="A0A8T4GRN7"/>
<protein>
    <recommendedName>
        <fullName evidence="2">histidine kinase</fullName>
        <ecNumber evidence="2">2.7.13.3</ecNumber>
    </recommendedName>
</protein>
<dbReference type="PANTHER" id="PTHR43711:SF1">
    <property type="entry name" value="HISTIDINE KINASE 1"/>
    <property type="match status" value="1"/>
</dbReference>
<dbReference type="InterPro" id="IPR000014">
    <property type="entry name" value="PAS"/>
</dbReference>
<dbReference type="Gene3D" id="1.10.287.130">
    <property type="match status" value="1"/>
</dbReference>
<dbReference type="Pfam" id="PF02518">
    <property type="entry name" value="HATPase_c"/>
    <property type="match status" value="1"/>
</dbReference>
<feature type="domain" description="PAC" evidence="10">
    <location>
        <begin position="470"/>
        <end position="521"/>
    </location>
</feature>
<dbReference type="CDD" id="cd00156">
    <property type="entry name" value="REC"/>
    <property type="match status" value="1"/>
</dbReference>
<dbReference type="PROSITE" id="PS50112">
    <property type="entry name" value="PAS"/>
    <property type="match status" value="3"/>
</dbReference>
<dbReference type="SUPFAM" id="SSF55785">
    <property type="entry name" value="PYP-like sensor domain (PAS domain)"/>
    <property type="match status" value="3"/>
</dbReference>
<evidence type="ECO:0000256" key="4">
    <source>
        <dbReference type="ARBA" id="ARBA00022777"/>
    </source>
</evidence>
<dbReference type="PROSITE" id="PS50113">
    <property type="entry name" value="PAC"/>
    <property type="match status" value="2"/>
</dbReference>
<dbReference type="PANTHER" id="PTHR43711">
    <property type="entry name" value="TWO-COMPONENT HISTIDINE KINASE"/>
    <property type="match status" value="1"/>
</dbReference>
<evidence type="ECO:0000259" key="8">
    <source>
        <dbReference type="PROSITE" id="PS50110"/>
    </source>
</evidence>
<dbReference type="InterPro" id="IPR005467">
    <property type="entry name" value="His_kinase_dom"/>
</dbReference>
<dbReference type="InterPro" id="IPR050736">
    <property type="entry name" value="Sensor_HK_Regulatory"/>
</dbReference>
<keyword evidence="12" id="KW-1185">Reference proteome</keyword>
<dbReference type="InterPro" id="IPR035965">
    <property type="entry name" value="PAS-like_dom_sf"/>
</dbReference>
<evidence type="ECO:0000313" key="11">
    <source>
        <dbReference type="EMBL" id="MBP1985697.1"/>
    </source>
</evidence>
<feature type="domain" description="PAC" evidence="10">
    <location>
        <begin position="346"/>
        <end position="398"/>
    </location>
</feature>
<dbReference type="Gene3D" id="3.30.565.10">
    <property type="entry name" value="Histidine kinase-like ATPase, C-terminal domain"/>
    <property type="match status" value="1"/>
</dbReference>
<feature type="domain" description="PAS" evidence="9">
    <location>
        <begin position="432"/>
        <end position="468"/>
    </location>
</feature>
<dbReference type="SUPFAM" id="SSF55874">
    <property type="entry name" value="ATPase domain of HSP90 chaperone/DNA topoisomerase II/histidine kinase"/>
    <property type="match status" value="1"/>
</dbReference>
<evidence type="ECO:0000256" key="2">
    <source>
        <dbReference type="ARBA" id="ARBA00012438"/>
    </source>
</evidence>
<evidence type="ECO:0000313" key="12">
    <source>
        <dbReference type="Proteomes" id="UP000823736"/>
    </source>
</evidence>
<dbReference type="RefSeq" id="WP_209489521.1">
    <property type="nucleotide sequence ID" value="NZ_JAGGLC010000001.1"/>
</dbReference>
<dbReference type="CDD" id="cd00075">
    <property type="entry name" value="HATPase"/>
    <property type="match status" value="1"/>
</dbReference>
<dbReference type="InterPro" id="IPR011006">
    <property type="entry name" value="CheY-like_superfamily"/>
</dbReference>
<dbReference type="EC" id="2.7.13.3" evidence="2"/>
<dbReference type="InterPro" id="IPR036890">
    <property type="entry name" value="HATPase_C_sf"/>
</dbReference>
<comment type="catalytic activity">
    <reaction evidence="1">
        <text>ATP + protein L-histidine = ADP + protein N-phospho-L-histidine.</text>
        <dbReference type="EC" id="2.7.13.3"/>
    </reaction>
</comment>
<dbReference type="InterPro" id="IPR000700">
    <property type="entry name" value="PAS-assoc_C"/>
</dbReference>
<keyword evidence="3" id="KW-0808">Transferase</keyword>
<feature type="domain" description="Histidine kinase" evidence="7">
    <location>
        <begin position="532"/>
        <end position="734"/>
    </location>
</feature>
<dbReference type="SMART" id="SM00448">
    <property type="entry name" value="REC"/>
    <property type="match status" value="1"/>
</dbReference>
<dbReference type="InterPro" id="IPR003594">
    <property type="entry name" value="HATPase_dom"/>
</dbReference>
<keyword evidence="5" id="KW-0902">Two-component regulatory system</keyword>
<evidence type="ECO:0000256" key="1">
    <source>
        <dbReference type="ARBA" id="ARBA00000085"/>
    </source>
</evidence>
<dbReference type="Pfam" id="PF08448">
    <property type="entry name" value="PAS_4"/>
    <property type="match status" value="2"/>
</dbReference>
<dbReference type="GO" id="GO:0000155">
    <property type="term" value="F:phosphorelay sensor kinase activity"/>
    <property type="evidence" value="ECO:0007669"/>
    <property type="project" value="InterPro"/>
</dbReference>
<name>A0A8T4GRN7_9EURY</name>
<evidence type="ECO:0000256" key="3">
    <source>
        <dbReference type="ARBA" id="ARBA00022679"/>
    </source>
</evidence>
<dbReference type="Gene3D" id="3.30.450.20">
    <property type="entry name" value="PAS domain"/>
    <property type="match status" value="3"/>
</dbReference>
<dbReference type="NCBIfam" id="TIGR00229">
    <property type="entry name" value="sensory_box"/>
    <property type="match status" value="3"/>
</dbReference>
<dbReference type="Gene3D" id="3.40.50.2300">
    <property type="match status" value="1"/>
</dbReference>
<evidence type="ECO:0000256" key="6">
    <source>
        <dbReference type="PROSITE-ProRule" id="PRU00169"/>
    </source>
</evidence>
<feature type="domain" description="PAS" evidence="9">
    <location>
        <begin position="271"/>
        <end position="344"/>
    </location>
</feature>
<keyword evidence="6" id="KW-0597">Phosphoprotein</keyword>
<sequence>MRSSPEAPPNYSIPGEPSQRSITVLHVDDDPDFSELVSIYLERESDSLEVVTEETVADALDCLDRVDVDCIVSDYEMPGRDGLAFFETVRERELAVPFILFTGKGSEEIASEAISAGVTDYLQKERGTDQYTVLAHRVENAVEQHYATREVERGFSALETAREGIAFLDEEGTFLYVNAAYADIFGYDRVEMVGEHWEMLYPEEHVQQVYEEILPAVPENDRWRGESVQRCKNGDRLVIDHALTYTDDGTLLCLVQDITEQKEVRQTLERERQRFEQFIDAVEVYAIFALDTEGFVTSWNRGAERLKGYEREEILGRHFSVFYPQSKAEMGYPDELLDQALAEGSIEDEGWRVRKDGSRFWGRVLITAVFDDDGTHQGFLKVTRDTTEQHERESSPDASKDLLDYALDVLDDVFYLFDPEGNIVRIGEQATVTGYSREELLAMSPLALFPPDARPQVESDIQHALETGSATTAAPILTKDGETIPFEFRKRRIIDDEGNVYVAGIGRDIRDRKRRERRLERQLTQFDEFASVLSHDLRTPLSVVRGRLELARDTGETEHFEQAEAALDRLDELIEDLAGVMREGELVSDIDTVDLAAVARSTWDSLETAGATLVVESKRSIRADEGALTRLLENLLKNAVEHGGTGSQTLSDAAVDGDEEVTVTVGDLSGGFYVADDGPGIPEAERENVFDIGSTEKSGGQGVGLASVRQLAVAHGWEISVTESEAGGARFEITDVETA</sequence>
<reference evidence="11" key="1">
    <citation type="submission" date="2021-03" db="EMBL/GenBank/DDBJ databases">
        <title>Genomic Encyclopedia of Type Strains, Phase IV (KMG-IV): sequencing the most valuable type-strain genomes for metagenomic binning, comparative biology and taxonomic classification.</title>
        <authorList>
            <person name="Goeker M."/>
        </authorList>
    </citation>
    <scope>NUCLEOTIDE SEQUENCE</scope>
    <source>
        <strain evidence="11">DSM 26232</strain>
    </source>
</reference>
<proteinExistence type="predicted"/>
<dbReference type="PROSITE" id="PS50110">
    <property type="entry name" value="RESPONSE_REGULATORY"/>
    <property type="match status" value="1"/>
</dbReference>
<evidence type="ECO:0000259" key="7">
    <source>
        <dbReference type="PROSITE" id="PS50109"/>
    </source>
</evidence>
<evidence type="ECO:0000259" key="9">
    <source>
        <dbReference type="PROSITE" id="PS50112"/>
    </source>
</evidence>
<feature type="modified residue" description="4-aspartylphosphate" evidence="6">
    <location>
        <position position="74"/>
    </location>
</feature>
<dbReference type="Proteomes" id="UP000823736">
    <property type="component" value="Unassembled WGS sequence"/>
</dbReference>
<gene>
    <name evidence="11" type="ORF">J2753_000170</name>
</gene>
<dbReference type="OrthoDB" id="8127at2157"/>
<dbReference type="Pfam" id="PF00512">
    <property type="entry name" value="HisKA"/>
    <property type="match status" value="1"/>
</dbReference>
<feature type="domain" description="Response regulatory" evidence="8">
    <location>
        <begin position="23"/>
        <end position="139"/>
    </location>
</feature>
<dbReference type="InterPro" id="IPR013656">
    <property type="entry name" value="PAS_4"/>
</dbReference>
<dbReference type="InterPro" id="IPR036097">
    <property type="entry name" value="HisK_dim/P_sf"/>
</dbReference>
<feature type="domain" description="PAS" evidence="9">
    <location>
        <begin position="157"/>
        <end position="205"/>
    </location>
</feature>
<dbReference type="Pfam" id="PF00072">
    <property type="entry name" value="Response_reg"/>
    <property type="match status" value="1"/>
</dbReference>
<dbReference type="EMBL" id="JAGGLC010000001">
    <property type="protein sequence ID" value="MBP1985697.1"/>
    <property type="molecule type" value="Genomic_DNA"/>
</dbReference>
<dbReference type="Pfam" id="PF13426">
    <property type="entry name" value="PAS_9"/>
    <property type="match status" value="1"/>
</dbReference>
<dbReference type="CDD" id="cd00082">
    <property type="entry name" value="HisKA"/>
    <property type="match status" value="1"/>
</dbReference>
<accession>A0A8T4GRN7</accession>
<dbReference type="InterPro" id="IPR003661">
    <property type="entry name" value="HisK_dim/P_dom"/>
</dbReference>
<comment type="caution">
    <text evidence="11">The sequence shown here is derived from an EMBL/GenBank/DDBJ whole genome shotgun (WGS) entry which is preliminary data.</text>
</comment>
<dbReference type="SUPFAM" id="SSF52172">
    <property type="entry name" value="CheY-like"/>
    <property type="match status" value="1"/>
</dbReference>
<dbReference type="PROSITE" id="PS50109">
    <property type="entry name" value="HIS_KIN"/>
    <property type="match status" value="1"/>
</dbReference>
<dbReference type="SMART" id="SM00387">
    <property type="entry name" value="HATPase_c"/>
    <property type="match status" value="1"/>
</dbReference>
<evidence type="ECO:0000256" key="5">
    <source>
        <dbReference type="ARBA" id="ARBA00023012"/>
    </source>
</evidence>
<dbReference type="InterPro" id="IPR001789">
    <property type="entry name" value="Sig_transdc_resp-reg_receiver"/>
</dbReference>
<dbReference type="SMART" id="SM00388">
    <property type="entry name" value="HisKA"/>
    <property type="match status" value="1"/>
</dbReference>
<dbReference type="SMART" id="SM00086">
    <property type="entry name" value="PAC"/>
    <property type="match status" value="2"/>
</dbReference>
<dbReference type="SMART" id="SM00091">
    <property type="entry name" value="PAS"/>
    <property type="match status" value="3"/>
</dbReference>
<dbReference type="SUPFAM" id="SSF47384">
    <property type="entry name" value="Homodimeric domain of signal transducing histidine kinase"/>
    <property type="match status" value="1"/>
</dbReference>
<dbReference type="InterPro" id="IPR001610">
    <property type="entry name" value="PAC"/>
</dbReference>
<evidence type="ECO:0000259" key="10">
    <source>
        <dbReference type="PROSITE" id="PS50113"/>
    </source>
</evidence>
<dbReference type="CDD" id="cd00130">
    <property type="entry name" value="PAS"/>
    <property type="match status" value="3"/>
</dbReference>